<proteinExistence type="predicted"/>
<organism evidence="1 2">
    <name type="scientific">Protopolystoma xenopodis</name>
    <dbReference type="NCBI Taxonomy" id="117903"/>
    <lineage>
        <taxon>Eukaryota</taxon>
        <taxon>Metazoa</taxon>
        <taxon>Spiralia</taxon>
        <taxon>Lophotrochozoa</taxon>
        <taxon>Platyhelminthes</taxon>
        <taxon>Monogenea</taxon>
        <taxon>Polyopisthocotylea</taxon>
        <taxon>Polystomatidea</taxon>
        <taxon>Polystomatidae</taxon>
        <taxon>Protopolystoma</taxon>
    </lineage>
</organism>
<dbReference type="EMBL" id="CAAALY010026095">
    <property type="protein sequence ID" value="VEL15830.1"/>
    <property type="molecule type" value="Genomic_DNA"/>
</dbReference>
<keyword evidence="2" id="KW-1185">Reference proteome</keyword>
<accession>A0A448WMY6</accession>
<sequence>MKLAHDPFLSGSPIRFSLPASHECIFPNAPGRNTVHSATTFLPGDWIHMCLCKCVQLTWPTSKTTWADVGVIPPQETWFRTNSGIGDGPWRVTLEKVCIPHFPVLRLNFSAGNLPHPSFLRINAQREQIL</sequence>
<evidence type="ECO:0000313" key="1">
    <source>
        <dbReference type="EMBL" id="VEL15830.1"/>
    </source>
</evidence>
<dbReference type="Proteomes" id="UP000784294">
    <property type="component" value="Unassembled WGS sequence"/>
</dbReference>
<protein>
    <submittedName>
        <fullName evidence="1">Uncharacterized protein</fullName>
    </submittedName>
</protein>
<evidence type="ECO:0000313" key="2">
    <source>
        <dbReference type="Proteomes" id="UP000784294"/>
    </source>
</evidence>
<dbReference type="AlphaFoldDB" id="A0A448WMY6"/>
<reference evidence="1" key="1">
    <citation type="submission" date="2018-11" db="EMBL/GenBank/DDBJ databases">
        <authorList>
            <consortium name="Pathogen Informatics"/>
        </authorList>
    </citation>
    <scope>NUCLEOTIDE SEQUENCE</scope>
</reference>
<comment type="caution">
    <text evidence="1">The sequence shown here is derived from an EMBL/GenBank/DDBJ whole genome shotgun (WGS) entry which is preliminary data.</text>
</comment>
<name>A0A448WMY6_9PLAT</name>
<gene>
    <name evidence="1" type="ORF">PXEA_LOCUS9270</name>
</gene>